<dbReference type="FunFam" id="3.40.309.10:FF:000002">
    <property type="entry name" value="Methylmalonate-semialdehyde dehydrogenase (Acylating)"/>
    <property type="match status" value="1"/>
</dbReference>
<dbReference type="Pfam" id="PF00171">
    <property type="entry name" value="Aldedh"/>
    <property type="match status" value="1"/>
</dbReference>
<dbReference type="GO" id="GO:0006210">
    <property type="term" value="P:thymine catabolic process"/>
    <property type="evidence" value="ECO:0007669"/>
    <property type="project" value="TreeGrafter"/>
</dbReference>
<name>A0A1Y2CC64_9BASI</name>
<dbReference type="SUPFAM" id="SSF53720">
    <property type="entry name" value="ALDH-like"/>
    <property type="match status" value="1"/>
</dbReference>
<feature type="non-terminal residue" evidence="6">
    <location>
        <position position="1"/>
    </location>
</feature>
<feature type="domain" description="Aldehyde dehydrogenase" evidence="5">
    <location>
        <begin position="5"/>
        <end position="268"/>
    </location>
</feature>
<keyword evidence="4" id="KW-0520">NAD</keyword>
<dbReference type="GO" id="GO:0004491">
    <property type="term" value="F:methylmalonate-semialdehyde dehydrogenase (acylating, NAD) activity"/>
    <property type="evidence" value="ECO:0007669"/>
    <property type="project" value="UniProtKB-EC"/>
</dbReference>
<gene>
    <name evidence="6" type="ORF">BCR35DRAFT_311127</name>
</gene>
<dbReference type="PANTHER" id="PTHR43866:SF3">
    <property type="entry name" value="METHYLMALONATE-SEMIALDEHYDE DEHYDROGENASE [ACYLATING], MITOCHONDRIAL"/>
    <property type="match status" value="1"/>
</dbReference>
<dbReference type="InterPro" id="IPR016163">
    <property type="entry name" value="Ald_DH_C"/>
</dbReference>
<keyword evidence="7" id="KW-1185">Reference proteome</keyword>
<dbReference type="PANTHER" id="PTHR43866">
    <property type="entry name" value="MALONATE-SEMIALDEHYDE DEHYDROGENASE"/>
    <property type="match status" value="1"/>
</dbReference>
<evidence type="ECO:0000256" key="2">
    <source>
        <dbReference type="ARBA" id="ARBA00013048"/>
    </source>
</evidence>
<dbReference type="OrthoDB" id="310895at2759"/>
<dbReference type="InterPro" id="IPR016162">
    <property type="entry name" value="Ald_DH_N"/>
</dbReference>
<dbReference type="InterPro" id="IPR015590">
    <property type="entry name" value="Aldehyde_DH_dom"/>
</dbReference>
<dbReference type="InterPro" id="IPR016160">
    <property type="entry name" value="Ald_DH_CS_CYS"/>
</dbReference>
<sequence>EPVRFICNEPRIKAITFVGGDKAGQYIYETGSKNGKRVQAQTGAKNHCILMPDANANFALNSIVGAAFGAAGQRCMALSTLVAVGDSQTWVDGLIERAKTLKVGSGFDPETEVGPVITPAAKERIESLIQSCQDQGGRILLDGRGVKVDGFPDGNWVGPTILEATTDMDCYQQEIFGPVLVVVKAANLDEGIELINRNRYGNGASIFTQSGATARKFEKDIEAGQVGINVPIPVPLPMFSWSGGKASVIGGASLYGPRGLDFWTQLKTTTSLWRSQDAVDSRATTAMPTMN</sequence>
<organism evidence="6 7">
    <name type="scientific">Leucosporidium creatinivorum</name>
    <dbReference type="NCBI Taxonomy" id="106004"/>
    <lineage>
        <taxon>Eukaryota</taxon>
        <taxon>Fungi</taxon>
        <taxon>Dikarya</taxon>
        <taxon>Basidiomycota</taxon>
        <taxon>Pucciniomycotina</taxon>
        <taxon>Microbotryomycetes</taxon>
        <taxon>Leucosporidiales</taxon>
        <taxon>Leucosporidium</taxon>
    </lineage>
</organism>
<reference evidence="6 7" key="1">
    <citation type="submission" date="2016-07" db="EMBL/GenBank/DDBJ databases">
        <title>Pervasive Adenine N6-methylation of Active Genes in Fungi.</title>
        <authorList>
            <consortium name="DOE Joint Genome Institute"/>
            <person name="Mondo S.J."/>
            <person name="Dannebaum R.O."/>
            <person name="Kuo R.C."/>
            <person name="Labutti K."/>
            <person name="Haridas S."/>
            <person name="Kuo A."/>
            <person name="Salamov A."/>
            <person name="Ahrendt S.R."/>
            <person name="Lipzen A."/>
            <person name="Sullivan W."/>
            <person name="Andreopoulos W.B."/>
            <person name="Clum A."/>
            <person name="Lindquist E."/>
            <person name="Daum C."/>
            <person name="Ramamoorthy G.K."/>
            <person name="Gryganskyi A."/>
            <person name="Culley D."/>
            <person name="Magnuson J.K."/>
            <person name="James T.Y."/>
            <person name="O'Malley M.A."/>
            <person name="Stajich J.E."/>
            <person name="Spatafora J.W."/>
            <person name="Visel A."/>
            <person name="Grigoriev I.V."/>
        </authorList>
    </citation>
    <scope>NUCLEOTIDE SEQUENCE [LARGE SCALE GENOMIC DNA]</scope>
    <source>
        <strain evidence="6 7">62-1032</strain>
    </source>
</reference>
<dbReference type="Gene3D" id="3.40.309.10">
    <property type="entry name" value="Aldehyde Dehydrogenase, Chain A, domain 2"/>
    <property type="match status" value="1"/>
</dbReference>
<dbReference type="InterPro" id="IPR010061">
    <property type="entry name" value="MeMal-semiAld_DH"/>
</dbReference>
<dbReference type="AlphaFoldDB" id="A0A1Y2CC64"/>
<dbReference type="STRING" id="106004.A0A1Y2CC64"/>
<proteinExistence type="inferred from homology"/>
<evidence type="ECO:0000256" key="4">
    <source>
        <dbReference type="ARBA" id="ARBA00023027"/>
    </source>
</evidence>
<dbReference type="GO" id="GO:0006574">
    <property type="term" value="P:L-valine catabolic process"/>
    <property type="evidence" value="ECO:0007669"/>
    <property type="project" value="TreeGrafter"/>
</dbReference>
<keyword evidence="3" id="KW-0560">Oxidoreductase</keyword>
<accession>A0A1Y2CC64</accession>
<protein>
    <recommendedName>
        <fullName evidence="2">methylmalonate-semialdehyde dehydrogenase (CoA acylating)</fullName>
        <ecNumber evidence="2">1.2.1.27</ecNumber>
    </recommendedName>
</protein>
<comment type="caution">
    <text evidence="6">The sequence shown here is derived from an EMBL/GenBank/DDBJ whole genome shotgun (WGS) entry which is preliminary data.</text>
</comment>
<dbReference type="EMBL" id="MCGR01000125">
    <property type="protein sequence ID" value="ORY44641.1"/>
    <property type="molecule type" value="Genomic_DNA"/>
</dbReference>
<evidence type="ECO:0000256" key="3">
    <source>
        <dbReference type="ARBA" id="ARBA00023002"/>
    </source>
</evidence>
<dbReference type="InterPro" id="IPR016161">
    <property type="entry name" value="Ald_DH/histidinol_DH"/>
</dbReference>
<dbReference type="Gene3D" id="3.40.605.10">
    <property type="entry name" value="Aldehyde Dehydrogenase, Chain A, domain 1"/>
    <property type="match status" value="1"/>
</dbReference>
<evidence type="ECO:0000313" key="6">
    <source>
        <dbReference type="EMBL" id="ORY44641.1"/>
    </source>
</evidence>
<dbReference type="PROSITE" id="PS00070">
    <property type="entry name" value="ALDEHYDE_DEHYDR_CYS"/>
    <property type="match status" value="1"/>
</dbReference>
<evidence type="ECO:0000256" key="1">
    <source>
        <dbReference type="ARBA" id="ARBA00009986"/>
    </source>
</evidence>
<comment type="similarity">
    <text evidence="1">Belongs to the aldehyde dehydrogenase family.</text>
</comment>
<dbReference type="Proteomes" id="UP000193467">
    <property type="component" value="Unassembled WGS sequence"/>
</dbReference>
<evidence type="ECO:0000259" key="5">
    <source>
        <dbReference type="Pfam" id="PF00171"/>
    </source>
</evidence>
<evidence type="ECO:0000313" key="7">
    <source>
        <dbReference type="Proteomes" id="UP000193467"/>
    </source>
</evidence>
<dbReference type="InParanoid" id="A0A1Y2CC64"/>
<dbReference type="EC" id="1.2.1.27" evidence="2"/>
<dbReference type="GO" id="GO:0005739">
    <property type="term" value="C:mitochondrion"/>
    <property type="evidence" value="ECO:0007669"/>
    <property type="project" value="TreeGrafter"/>
</dbReference>